<keyword evidence="2" id="KW-0645">Protease</keyword>
<protein>
    <recommendedName>
        <fullName evidence="7">Peptidase S9</fullName>
    </recommendedName>
</protein>
<dbReference type="AlphaFoldDB" id="A0A0P9CQ55"/>
<dbReference type="EMBL" id="LJCO01000017">
    <property type="protein sequence ID" value="KPV44983.1"/>
    <property type="molecule type" value="Genomic_DNA"/>
</dbReference>
<keyword evidence="1" id="KW-0378">Hydrolase</keyword>
<feature type="domain" description="Peptidase S9 prolyl oligopeptidase catalytic" evidence="3">
    <location>
        <begin position="409"/>
        <end position="615"/>
    </location>
</feature>
<dbReference type="PANTHER" id="PTHR42776:SF27">
    <property type="entry name" value="DIPEPTIDYL PEPTIDASE FAMILY MEMBER 6"/>
    <property type="match status" value="1"/>
</dbReference>
<accession>A0A0P9CQ55</accession>
<evidence type="ECO:0000259" key="3">
    <source>
        <dbReference type="Pfam" id="PF00326"/>
    </source>
</evidence>
<feature type="domain" description="Peptidase S9A N-terminal" evidence="4">
    <location>
        <begin position="70"/>
        <end position="293"/>
    </location>
</feature>
<keyword evidence="2" id="KW-0720">Serine protease</keyword>
<comment type="caution">
    <text evidence="5">The sequence shown here is derived from an EMBL/GenBank/DDBJ whole genome shotgun (WGS) entry which is preliminary data.</text>
</comment>
<dbReference type="GO" id="GO:0004252">
    <property type="term" value="F:serine-type endopeptidase activity"/>
    <property type="evidence" value="ECO:0007669"/>
    <property type="project" value="InterPro"/>
</dbReference>
<dbReference type="InterPro" id="IPR011659">
    <property type="entry name" value="WD40"/>
</dbReference>
<dbReference type="Pfam" id="PF02897">
    <property type="entry name" value="Peptidase_S9_N"/>
    <property type="match status" value="1"/>
</dbReference>
<dbReference type="PATRIC" id="fig|471514.4.peg.2680"/>
<dbReference type="InterPro" id="IPR023302">
    <property type="entry name" value="Pept_S9A_N"/>
</dbReference>
<sequence>MTHSDAIQATIPSPIPIERYMEVRSSSGPSFSHDGKTMYFLSTITGMNQVWALSEGRPWPVQLTFFSDRVMAVSACPTGDVLIINGDNGGSENAQLYLTDSTGVSVQDLTGDPAHIHNFGSWSPDGRSFSYTSNRRDGRAFDVYLYNMDTNTHRPVHQSDHTNRSGRFHPSGKSILVSRHYSNLNNDLFLVDIETGEMRLLTPHESEASFTRAQFSQDGAYLYVLSDLDSEFTRVARISLDNLSLTWITDDKWDAENLVLSSDGRYLAFSKNEDGTSKLYVLEVLEQDAAHDVPEWSAVAGLPALPAGVVAEVRFARDKSRLALTLSTPSAGIDIWTLNLSDKALSRTTFAAASGVPQTAFAAPELIHYPSFDGLSIPAYYYRPQHSDGPYSVVVYVHGGPESQSRNGFNPVVQYFVNQGYAVLVPNVRGSSGYGRTYVHLDDVRKRMDSVHDLASSVDWLVQEGNARKDAIAVMGGSYGGFMVLAAVTHYPDLWAAGVDIVGIANLRTFMENTSPYRRHLRECEYGTVEQDGAFFDEISPIHHVDKIQAPMIVIHGANDPRVPVGEAEQIVGALESRQHPVQYLRFEDEGHGVVKLTNRIRAYGQIARFLEQHLSTLKNQ</sequence>
<evidence type="ECO:0000259" key="4">
    <source>
        <dbReference type="Pfam" id="PF02897"/>
    </source>
</evidence>
<dbReference type="Pfam" id="PF00326">
    <property type="entry name" value="Peptidase_S9"/>
    <property type="match status" value="1"/>
</dbReference>
<reference evidence="5 6" key="1">
    <citation type="submission" date="2015-09" db="EMBL/GenBank/DDBJ databases">
        <title>Draft genome sequence of Alicyclobacillus ferrooxydans DSM 22381.</title>
        <authorList>
            <person name="Hemp J."/>
        </authorList>
    </citation>
    <scope>NUCLEOTIDE SEQUENCE [LARGE SCALE GENOMIC DNA]</scope>
    <source>
        <strain evidence="5 6">TC-34</strain>
    </source>
</reference>
<organism evidence="5 6">
    <name type="scientific">Alicyclobacillus ferrooxydans</name>
    <dbReference type="NCBI Taxonomy" id="471514"/>
    <lineage>
        <taxon>Bacteria</taxon>
        <taxon>Bacillati</taxon>
        <taxon>Bacillota</taxon>
        <taxon>Bacilli</taxon>
        <taxon>Bacillales</taxon>
        <taxon>Alicyclobacillaceae</taxon>
        <taxon>Alicyclobacillus</taxon>
    </lineage>
</organism>
<dbReference type="SUPFAM" id="SSF53474">
    <property type="entry name" value="alpha/beta-Hydrolases"/>
    <property type="match status" value="1"/>
</dbReference>
<dbReference type="PANTHER" id="PTHR42776">
    <property type="entry name" value="SERINE PEPTIDASE S9 FAMILY MEMBER"/>
    <property type="match status" value="1"/>
</dbReference>
<dbReference type="Gene3D" id="2.120.10.30">
    <property type="entry name" value="TolB, C-terminal domain"/>
    <property type="match status" value="1"/>
</dbReference>
<keyword evidence="6" id="KW-1185">Reference proteome</keyword>
<dbReference type="Proteomes" id="UP000050482">
    <property type="component" value="Unassembled WGS sequence"/>
</dbReference>
<dbReference type="RefSeq" id="WP_211265952.1">
    <property type="nucleotide sequence ID" value="NZ_LJCO01000017.1"/>
</dbReference>
<proteinExistence type="predicted"/>
<dbReference type="SUPFAM" id="SSF82171">
    <property type="entry name" value="DPP6 N-terminal domain-like"/>
    <property type="match status" value="1"/>
</dbReference>
<dbReference type="GO" id="GO:0006508">
    <property type="term" value="P:proteolysis"/>
    <property type="evidence" value="ECO:0007669"/>
    <property type="project" value="InterPro"/>
</dbReference>
<evidence type="ECO:0000256" key="2">
    <source>
        <dbReference type="ARBA" id="ARBA00022825"/>
    </source>
</evidence>
<evidence type="ECO:0000256" key="1">
    <source>
        <dbReference type="ARBA" id="ARBA00022801"/>
    </source>
</evidence>
<dbReference type="InterPro" id="IPR001375">
    <property type="entry name" value="Peptidase_S9_cat"/>
</dbReference>
<name>A0A0P9CQ55_9BACL</name>
<dbReference type="InterPro" id="IPR029058">
    <property type="entry name" value="AB_hydrolase_fold"/>
</dbReference>
<dbReference type="Gene3D" id="3.40.50.1820">
    <property type="entry name" value="alpha/beta hydrolase"/>
    <property type="match status" value="1"/>
</dbReference>
<dbReference type="Pfam" id="PF07676">
    <property type="entry name" value="PD40"/>
    <property type="match status" value="1"/>
</dbReference>
<gene>
    <name evidence="5" type="ORF">AN477_04215</name>
</gene>
<evidence type="ECO:0000313" key="5">
    <source>
        <dbReference type="EMBL" id="KPV44983.1"/>
    </source>
</evidence>
<evidence type="ECO:0008006" key="7">
    <source>
        <dbReference type="Google" id="ProtNLM"/>
    </source>
</evidence>
<dbReference type="STRING" id="471514.AN477_04215"/>
<evidence type="ECO:0000313" key="6">
    <source>
        <dbReference type="Proteomes" id="UP000050482"/>
    </source>
</evidence>
<dbReference type="InterPro" id="IPR011042">
    <property type="entry name" value="6-blade_b-propeller_TolB-like"/>
</dbReference>